<keyword evidence="9" id="KW-1185">Reference proteome</keyword>
<evidence type="ECO:0000256" key="5">
    <source>
        <dbReference type="ARBA" id="ARBA00023128"/>
    </source>
</evidence>
<comment type="similarity">
    <text evidence="2">Belongs to the sirtuin family. Class I subfamily.</text>
</comment>
<evidence type="ECO:0000313" key="8">
    <source>
        <dbReference type="EMBL" id="KAG1795136.1"/>
    </source>
</evidence>
<keyword evidence="5" id="KW-0496">Mitochondrion</keyword>
<dbReference type="Pfam" id="PF02146">
    <property type="entry name" value="SIR2"/>
    <property type="match status" value="1"/>
</dbReference>
<keyword evidence="4" id="KW-0520">NAD</keyword>
<dbReference type="PROSITE" id="PS50305">
    <property type="entry name" value="SIRTUIN"/>
    <property type="match status" value="1"/>
</dbReference>
<comment type="caution">
    <text evidence="8">The sequence shown here is derived from an EMBL/GenBank/DDBJ whole genome shotgun (WGS) entry which is preliminary data.</text>
</comment>
<dbReference type="Gene3D" id="3.40.50.1220">
    <property type="entry name" value="TPP-binding domain"/>
    <property type="match status" value="1"/>
</dbReference>
<comment type="subcellular location">
    <subcellularLocation>
        <location evidence="1">Mitochondrion</location>
    </subcellularLocation>
</comment>
<dbReference type="EMBL" id="JABBWE010000023">
    <property type="protein sequence ID" value="KAG1795136.1"/>
    <property type="molecule type" value="Genomic_DNA"/>
</dbReference>
<sequence>MRISVPTIVGGSGAPRRTISPAAAVERIAEFLAPGKVTLLTGAGVSVASGIRAYRGKDGRYMNPNYKPIFYHELTDESEKGFVFRQSVRLMFGRLRSYLGYPSVRDALPNTSHYAIAALQYASYLPRLVTQNVDGLHHKAIAHLWEPDHTRKQILELHGTLHRVHCKRGHVVPRDVFQDWLSASNPQWKAFVDNLDKTGSKLRTNPDGDVELEGVSYTDFVVPECPQCTLDGQQSSFYKPELIFFGESIPSRIKDRSFHDIEQSERVFVLGTTLATYSAFRLVKHALELRKPVMLLNVGPTRADELPGVEKLEISSSLVLRDVVRAILGSRASQDSAIVHLLQSGIHQPPAPDHEIVSRNT</sequence>
<dbReference type="GO" id="GO:0017136">
    <property type="term" value="F:histone deacetylase activity, NAD-dependent"/>
    <property type="evidence" value="ECO:0007669"/>
    <property type="project" value="TreeGrafter"/>
</dbReference>
<dbReference type="GO" id="GO:0005739">
    <property type="term" value="C:mitochondrion"/>
    <property type="evidence" value="ECO:0007669"/>
    <property type="project" value="UniProtKB-SubCell"/>
</dbReference>
<dbReference type="RefSeq" id="XP_041161088.1">
    <property type="nucleotide sequence ID" value="XM_041297773.1"/>
</dbReference>
<reference evidence="8" key="1">
    <citation type="journal article" date="2020" name="New Phytol.">
        <title>Comparative genomics reveals dynamic genome evolution in host specialist ectomycorrhizal fungi.</title>
        <authorList>
            <person name="Lofgren L.A."/>
            <person name="Nguyen N.H."/>
            <person name="Vilgalys R."/>
            <person name="Ruytinx J."/>
            <person name="Liao H.L."/>
            <person name="Branco S."/>
            <person name="Kuo A."/>
            <person name="LaButti K."/>
            <person name="Lipzen A."/>
            <person name="Andreopoulos W."/>
            <person name="Pangilinan J."/>
            <person name="Riley R."/>
            <person name="Hundley H."/>
            <person name="Na H."/>
            <person name="Barry K."/>
            <person name="Grigoriev I.V."/>
            <person name="Stajich J.E."/>
            <person name="Kennedy P.G."/>
        </authorList>
    </citation>
    <scope>NUCLEOTIDE SEQUENCE</scope>
    <source>
        <strain evidence="8">S12</strain>
    </source>
</reference>
<feature type="domain" description="Deacetylase sirtuin-type" evidence="7">
    <location>
        <begin position="14"/>
        <end position="345"/>
    </location>
</feature>
<evidence type="ECO:0000313" key="9">
    <source>
        <dbReference type="Proteomes" id="UP000719766"/>
    </source>
</evidence>
<dbReference type="InterPro" id="IPR026591">
    <property type="entry name" value="Sirtuin_cat_small_dom_sf"/>
</dbReference>
<dbReference type="InterPro" id="IPR003000">
    <property type="entry name" value="Sirtuin"/>
</dbReference>
<dbReference type="InterPro" id="IPR029035">
    <property type="entry name" value="DHS-like_NAD/FAD-binding_dom"/>
</dbReference>
<evidence type="ECO:0000256" key="4">
    <source>
        <dbReference type="ARBA" id="ARBA00023027"/>
    </source>
</evidence>
<dbReference type="InterPro" id="IPR026590">
    <property type="entry name" value="Ssirtuin_cat_dom"/>
</dbReference>
<dbReference type="PANTHER" id="PTHR11085:SF10">
    <property type="entry name" value="NAD-DEPENDENT PROTEIN DEACYLASE SIRTUIN-5, MITOCHONDRIAL-RELATED"/>
    <property type="match status" value="1"/>
</dbReference>
<evidence type="ECO:0000256" key="3">
    <source>
        <dbReference type="ARBA" id="ARBA00022679"/>
    </source>
</evidence>
<comment type="caution">
    <text evidence="6">Lacks conserved residue(s) required for the propagation of feature annotation.</text>
</comment>
<dbReference type="SUPFAM" id="SSF52467">
    <property type="entry name" value="DHS-like NAD/FAD-binding domain"/>
    <property type="match status" value="1"/>
</dbReference>
<protein>
    <submittedName>
        <fullName evidence="8">DHS-like NAD/FAD-binding domain-containing protein</fullName>
    </submittedName>
</protein>
<organism evidence="8 9">
    <name type="scientific">Suillus plorans</name>
    <dbReference type="NCBI Taxonomy" id="116603"/>
    <lineage>
        <taxon>Eukaryota</taxon>
        <taxon>Fungi</taxon>
        <taxon>Dikarya</taxon>
        <taxon>Basidiomycota</taxon>
        <taxon>Agaricomycotina</taxon>
        <taxon>Agaricomycetes</taxon>
        <taxon>Agaricomycetidae</taxon>
        <taxon>Boletales</taxon>
        <taxon>Suillineae</taxon>
        <taxon>Suillaceae</taxon>
        <taxon>Suillus</taxon>
    </lineage>
</organism>
<proteinExistence type="inferred from homology"/>
<name>A0A9P7AS37_9AGAM</name>
<gene>
    <name evidence="8" type="ORF">HD556DRAFT_1235751</name>
</gene>
<evidence type="ECO:0000256" key="1">
    <source>
        <dbReference type="ARBA" id="ARBA00004173"/>
    </source>
</evidence>
<dbReference type="InterPro" id="IPR050134">
    <property type="entry name" value="NAD-dep_sirtuin_deacylases"/>
</dbReference>
<dbReference type="GO" id="GO:0070403">
    <property type="term" value="F:NAD+ binding"/>
    <property type="evidence" value="ECO:0007669"/>
    <property type="project" value="InterPro"/>
</dbReference>
<dbReference type="Gene3D" id="3.30.1600.10">
    <property type="entry name" value="SIR2/SIRT2 'Small Domain"/>
    <property type="match status" value="1"/>
</dbReference>
<dbReference type="OrthoDB" id="424302at2759"/>
<dbReference type="GeneID" id="64591537"/>
<dbReference type="Proteomes" id="UP000719766">
    <property type="component" value="Unassembled WGS sequence"/>
</dbReference>
<evidence type="ECO:0000256" key="6">
    <source>
        <dbReference type="PROSITE-ProRule" id="PRU00236"/>
    </source>
</evidence>
<dbReference type="PANTHER" id="PTHR11085">
    <property type="entry name" value="NAD-DEPENDENT PROTEIN DEACYLASE SIRTUIN-5, MITOCHONDRIAL-RELATED"/>
    <property type="match status" value="1"/>
</dbReference>
<accession>A0A9P7AS37</accession>
<dbReference type="AlphaFoldDB" id="A0A9P7AS37"/>
<keyword evidence="3" id="KW-0808">Transferase</keyword>
<evidence type="ECO:0000259" key="7">
    <source>
        <dbReference type="PROSITE" id="PS50305"/>
    </source>
</evidence>
<evidence type="ECO:0000256" key="2">
    <source>
        <dbReference type="ARBA" id="ARBA00006924"/>
    </source>
</evidence>